<proteinExistence type="predicted"/>
<sequence length="42" mass="4705">MSYYSHTAKASPLAAVGPIKTSVPHLQAMRLNKWQWCDLVFG</sequence>
<organism evidence="1">
    <name type="scientific">Arundo donax</name>
    <name type="common">Giant reed</name>
    <name type="synonym">Donax arundinaceus</name>
    <dbReference type="NCBI Taxonomy" id="35708"/>
    <lineage>
        <taxon>Eukaryota</taxon>
        <taxon>Viridiplantae</taxon>
        <taxon>Streptophyta</taxon>
        <taxon>Embryophyta</taxon>
        <taxon>Tracheophyta</taxon>
        <taxon>Spermatophyta</taxon>
        <taxon>Magnoliopsida</taxon>
        <taxon>Liliopsida</taxon>
        <taxon>Poales</taxon>
        <taxon>Poaceae</taxon>
        <taxon>PACMAD clade</taxon>
        <taxon>Arundinoideae</taxon>
        <taxon>Arundineae</taxon>
        <taxon>Arundo</taxon>
    </lineage>
</organism>
<protein>
    <submittedName>
        <fullName evidence="1">Uncharacterized protein</fullName>
    </submittedName>
</protein>
<name>A0A0A9BQK5_ARUDO</name>
<dbReference type="EMBL" id="GBRH01236343">
    <property type="protein sequence ID" value="JAD61552.1"/>
    <property type="molecule type" value="Transcribed_RNA"/>
</dbReference>
<evidence type="ECO:0000313" key="1">
    <source>
        <dbReference type="EMBL" id="JAD61552.1"/>
    </source>
</evidence>
<dbReference type="AlphaFoldDB" id="A0A0A9BQK5"/>
<reference evidence="1" key="1">
    <citation type="submission" date="2014-09" db="EMBL/GenBank/DDBJ databases">
        <authorList>
            <person name="Magalhaes I.L.F."/>
            <person name="Oliveira U."/>
            <person name="Santos F.R."/>
            <person name="Vidigal T.H.D.A."/>
            <person name="Brescovit A.D."/>
            <person name="Santos A.J."/>
        </authorList>
    </citation>
    <scope>NUCLEOTIDE SEQUENCE</scope>
    <source>
        <tissue evidence="1">Shoot tissue taken approximately 20 cm above the soil surface</tissue>
    </source>
</reference>
<reference evidence="1" key="2">
    <citation type="journal article" date="2015" name="Data Brief">
        <title>Shoot transcriptome of the giant reed, Arundo donax.</title>
        <authorList>
            <person name="Barrero R.A."/>
            <person name="Guerrero F.D."/>
            <person name="Moolhuijzen P."/>
            <person name="Goolsby J.A."/>
            <person name="Tidwell J."/>
            <person name="Bellgard S.E."/>
            <person name="Bellgard M.I."/>
        </authorList>
    </citation>
    <scope>NUCLEOTIDE SEQUENCE</scope>
    <source>
        <tissue evidence="1">Shoot tissue taken approximately 20 cm above the soil surface</tissue>
    </source>
</reference>
<accession>A0A0A9BQK5</accession>